<proteinExistence type="predicted"/>
<accession>A0AAP5MAD1</accession>
<organism evidence="2 3">
    <name type="scientific">Aetokthonos hydrillicola Thurmond2011</name>
    <dbReference type="NCBI Taxonomy" id="2712845"/>
    <lineage>
        <taxon>Bacteria</taxon>
        <taxon>Bacillati</taxon>
        <taxon>Cyanobacteriota</taxon>
        <taxon>Cyanophyceae</taxon>
        <taxon>Nostocales</taxon>
        <taxon>Hapalosiphonaceae</taxon>
        <taxon>Aetokthonos</taxon>
    </lineage>
</organism>
<reference evidence="3" key="1">
    <citation type="journal article" date="2021" name="Science">
        <title>Hunting the eagle killer: A cyanobacterial neurotoxin causes vacuolar myelinopathy.</title>
        <authorList>
            <person name="Breinlinger S."/>
            <person name="Phillips T.J."/>
            <person name="Haram B.N."/>
            <person name="Mares J."/>
            <person name="Martinez Yerena J.A."/>
            <person name="Hrouzek P."/>
            <person name="Sobotka R."/>
            <person name="Henderson W.M."/>
            <person name="Schmieder P."/>
            <person name="Williams S.M."/>
            <person name="Lauderdale J.D."/>
            <person name="Wilde H.D."/>
            <person name="Gerrin W."/>
            <person name="Kust A."/>
            <person name="Washington J.W."/>
            <person name="Wagner C."/>
            <person name="Geier B."/>
            <person name="Liebeke M."/>
            <person name="Enke H."/>
            <person name="Niedermeyer T.H.J."/>
            <person name="Wilde S.B."/>
        </authorList>
    </citation>
    <scope>NUCLEOTIDE SEQUENCE [LARGE SCALE GENOMIC DNA]</scope>
    <source>
        <strain evidence="3">Thurmond2011</strain>
    </source>
</reference>
<dbReference type="EMBL" id="JAALHA020000015">
    <property type="protein sequence ID" value="MDR9898010.1"/>
    <property type="molecule type" value="Genomic_DNA"/>
</dbReference>
<dbReference type="RefSeq" id="WP_208339967.1">
    <property type="nucleotide sequence ID" value="NZ_CAWQFN010000581.1"/>
</dbReference>
<dbReference type="Gene3D" id="3.40.50.150">
    <property type="entry name" value="Vaccinia Virus protein VP39"/>
    <property type="match status" value="1"/>
</dbReference>
<dbReference type="NCBIfam" id="TIGR01444">
    <property type="entry name" value="fkbM_fam"/>
    <property type="match status" value="1"/>
</dbReference>
<sequence length="253" mass="29029">MLSELKRLFKELWIVRRILSLPLFIKWLSGATTCLDVLLKTRSLGSVDKIFGDSFNILWSDKKLHFSRLDFGVVREIYGHLCYAKKGQLREAHHILDLGANGGAFTIFALVEAPHAQVYAVEAQSELVQVAKHNVHQNGYAERAIIECAVVGGFYDEWTKSLLKSNPKVKEFDIRQYIDSVGNCDFLKCDIEGAEFQLFTGDLTWTKFVKTIVLEFHPTKGDVDELEKILKLQYFQVERVQHSNLGYFYCNRS</sequence>
<protein>
    <submittedName>
        <fullName evidence="2">FkbM family methyltransferase</fullName>
    </submittedName>
</protein>
<dbReference type="AlphaFoldDB" id="A0AAP5MAD1"/>
<dbReference type="InterPro" id="IPR029063">
    <property type="entry name" value="SAM-dependent_MTases_sf"/>
</dbReference>
<dbReference type="Pfam" id="PF05050">
    <property type="entry name" value="Methyltransf_21"/>
    <property type="match status" value="1"/>
</dbReference>
<dbReference type="InterPro" id="IPR006342">
    <property type="entry name" value="FkbM_mtfrase"/>
</dbReference>
<evidence type="ECO:0000313" key="2">
    <source>
        <dbReference type="EMBL" id="MDR9898010.1"/>
    </source>
</evidence>
<keyword evidence="2" id="KW-0808">Transferase</keyword>
<gene>
    <name evidence="2" type="ORF">G7B40_026110</name>
</gene>
<feature type="domain" description="Ig-like" evidence="1">
    <location>
        <begin position="167"/>
        <end position="253"/>
    </location>
</feature>
<comment type="caution">
    <text evidence="2">The sequence shown here is derived from an EMBL/GenBank/DDBJ whole genome shotgun (WGS) entry which is preliminary data.</text>
</comment>
<dbReference type="GO" id="GO:0032259">
    <property type="term" value="P:methylation"/>
    <property type="evidence" value="ECO:0007669"/>
    <property type="project" value="UniProtKB-KW"/>
</dbReference>
<keyword evidence="2" id="KW-0489">Methyltransferase</keyword>
<dbReference type="PROSITE" id="PS50835">
    <property type="entry name" value="IG_LIKE"/>
    <property type="match status" value="1"/>
</dbReference>
<dbReference type="GO" id="GO:0008168">
    <property type="term" value="F:methyltransferase activity"/>
    <property type="evidence" value="ECO:0007669"/>
    <property type="project" value="UniProtKB-KW"/>
</dbReference>
<keyword evidence="3" id="KW-1185">Reference proteome</keyword>
<evidence type="ECO:0000259" key="1">
    <source>
        <dbReference type="PROSITE" id="PS50835"/>
    </source>
</evidence>
<dbReference type="Proteomes" id="UP000667802">
    <property type="component" value="Unassembled WGS sequence"/>
</dbReference>
<evidence type="ECO:0000313" key="3">
    <source>
        <dbReference type="Proteomes" id="UP000667802"/>
    </source>
</evidence>
<dbReference type="InterPro" id="IPR007110">
    <property type="entry name" value="Ig-like_dom"/>
</dbReference>
<name>A0AAP5MAD1_9CYAN</name>
<dbReference type="SUPFAM" id="SSF53335">
    <property type="entry name" value="S-adenosyl-L-methionine-dependent methyltransferases"/>
    <property type="match status" value="1"/>
</dbReference>